<sequence>MVTHEYYIFQSYLLVMPYLALTIYFLFFQSDNFYLKTRSSVQLLYGLMVLGTVFINLILWRSFFSEYYFFKFNINGSGKHVLLATLLATVAAVSGWVFTARVQIINAIKNQSLQVLMNSRNSTVYIDKVDKVMSLRRAIVEENKKAGISGVKPFVTEAKYHTLKDEEKSAIIYMLNYLEFISIGIRHYNLDEAFLKQSMRSIVNSNYDLFYKVIEIHRGYDNKAVYTQFELLHARWGKDGAAKCSKCQAWQDSVFVKKPWYVNYSAAIHCVAMVLTMGAWLLLILFMWAIKEFLTSGEQSEHICYNCAPKFVDDHAKAA</sequence>
<reference evidence="2" key="1">
    <citation type="journal article" date="2022" name="Front Environ Sci">
        <title>Complete genome sequence analysis of a novel alkane-degrading bacterial strain, Acinetobacter vivianii KJ-1, and its diesel degradation ability.</title>
        <authorList>
            <person name="Zhang Y."/>
            <person name="Song F."/>
            <person name="Wang J."/>
            <person name="Zhao Q."/>
            <person name="Zheng L."/>
            <person name="Wang Z."/>
            <person name="Zhang X."/>
            <person name="Gao Y."/>
            <person name="Chen G."/>
            <person name="Huang Y."/>
        </authorList>
    </citation>
    <scope>NUCLEOTIDE SEQUENCE</scope>
    <source>
        <strain evidence="2">KJ-1</strain>
    </source>
</reference>
<dbReference type="KEGG" id="aviv:LF296_11560"/>
<feature type="transmembrane region" description="Helical" evidence="1">
    <location>
        <begin position="40"/>
        <end position="60"/>
    </location>
</feature>
<keyword evidence="1" id="KW-0812">Transmembrane</keyword>
<feature type="transmembrane region" description="Helical" evidence="1">
    <location>
        <begin position="266"/>
        <end position="290"/>
    </location>
</feature>
<name>A0AAJ6NGJ4_9GAMM</name>
<evidence type="ECO:0000313" key="2">
    <source>
        <dbReference type="EMBL" id="WDZ49965.1"/>
    </source>
</evidence>
<protein>
    <submittedName>
        <fullName evidence="2">DUF4760 domain-containing protein</fullName>
    </submittedName>
</protein>
<organism evidence="2 3">
    <name type="scientific">Acinetobacter vivianii</name>
    <dbReference type="NCBI Taxonomy" id="1776742"/>
    <lineage>
        <taxon>Bacteria</taxon>
        <taxon>Pseudomonadati</taxon>
        <taxon>Pseudomonadota</taxon>
        <taxon>Gammaproteobacteria</taxon>
        <taxon>Moraxellales</taxon>
        <taxon>Moraxellaceae</taxon>
        <taxon>Acinetobacter</taxon>
    </lineage>
</organism>
<dbReference type="Pfam" id="PF15956">
    <property type="entry name" value="DUF4760"/>
    <property type="match status" value="1"/>
</dbReference>
<evidence type="ECO:0000313" key="3">
    <source>
        <dbReference type="Proteomes" id="UP001199528"/>
    </source>
</evidence>
<feature type="transmembrane region" description="Helical" evidence="1">
    <location>
        <begin position="80"/>
        <end position="99"/>
    </location>
</feature>
<feature type="transmembrane region" description="Helical" evidence="1">
    <location>
        <begin position="6"/>
        <end position="28"/>
    </location>
</feature>
<gene>
    <name evidence="2" type="ORF">LF296_11560</name>
</gene>
<dbReference type="Proteomes" id="UP001199528">
    <property type="component" value="Chromosome"/>
</dbReference>
<keyword evidence="1" id="KW-1133">Transmembrane helix</keyword>
<proteinExistence type="predicted"/>
<dbReference type="RefSeq" id="WP_200045668.1">
    <property type="nucleotide sequence ID" value="NZ_CP085083.1"/>
</dbReference>
<dbReference type="InterPro" id="IPR031876">
    <property type="entry name" value="DUF4760"/>
</dbReference>
<dbReference type="AlphaFoldDB" id="A0AAJ6NGJ4"/>
<dbReference type="EMBL" id="CP085083">
    <property type="protein sequence ID" value="WDZ49965.1"/>
    <property type="molecule type" value="Genomic_DNA"/>
</dbReference>
<reference evidence="2" key="2">
    <citation type="submission" date="2023-02" db="EMBL/GenBank/DDBJ databases">
        <authorList>
            <person name="Huang Y."/>
            <person name="Zhang Y."/>
            <person name="Zhang T."/>
            <person name="Wang J."/>
        </authorList>
    </citation>
    <scope>NUCLEOTIDE SEQUENCE</scope>
    <source>
        <strain evidence="2">KJ-1</strain>
    </source>
</reference>
<accession>A0AAJ6NGJ4</accession>
<keyword evidence="1" id="KW-0472">Membrane</keyword>
<evidence type="ECO:0000256" key="1">
    <source>
        <dbReference type="SAM" id="Phobius"/>
    </source>
</evidence>